<proteinExistence type="predicted"/>
<dbReference type="AlphaFoldDB" id="A0AAV0BQ26"/>
<gene>
    <name evidence="2" type="ORF">PPACK8108_LOCUS24534</name>
</gene>
<comment type="caution">
    <text evidence="2">The sequence shown here is derived from an EMBL/GenBank/DDBJ whole genome shotgun (WGS) entry which is preliminary data.</text>
</comment>
<name>A0AAV0BQ26_PHAPC</name>
<evidence type="ECO:0000313" key="2">
    <source>
        <dbReference type="EMBL" id="CAH7689450.1"/>
    </source>
</evidence>
<evidence type="ECO:0000256" key="1">
    <source>
        <dbReference type="SAM" id="MobiDB-lite"/>
    </source>
</evidence>
<sequence>MIEEKLNKFISMEASFKLSDFHHQWHLIVPSAMKKKTEDLNTEELAEQEFEKFGSYFKQLPAFRRKELIGDFYKMCNGYYRLAPAGVTSLVSNLRGRPAMQFPGATKTLTKRDMSRFEVEDAIAEHKKHWEEHDTTCIESKKANKRICTGLMEEHKSFKRTNSGVAAQGVTRPDGMVAKTQSITKGPNLLPAMDDVAGMIFWLLYKSHSTVNTTWFEEFNHEEGNSVLLLPSFCRNIAPLAWGDWNTLMDCISVVCKLIPNAGAGGSWIIGLVEEKDQSNQEYSGKTFSGLKIPSQEIGASKLQQDDTTPEKR</sequence>
<reference evidence="2" key="1">
    <citation type="submission" date="2022-06" db="EMBL/GenBank/DDBJ databases">
        <authorList>
            <consortium name="SYNGENTA / RWTH Aachen University"/>
        </authorList>
    </citation>
    <scope>NUCLEOTIDE SEQUENCE</scope>
</reference>
<feature type="region of interest" description="Disordered" evidence="1">
    <location>
        <begin position="278"/>
        <end position="313"/>
    </location>
</feature>
<accession>A0AAV0BQ26</accession>
<dbReference type="EMBL" id="CALTRL010006078">
    <property type="protein sequence ID" value="CAH7689450.1"/>
    <property type="molecule type" value="Genomic_DNA"/>
</dbReference>
<protein>
    <submittedName>
        <fullName evidence="2">Uncharacterized protein</fullName>
    </submittedName>
</protein>
<dbReference type="Proteomes" id="UP001153365">
    <property type="component" value="Unassembled WGS sequence"/>
</dbReference>
<keyword evidence="3" id="KW-1185">Reference proteome</keyword>
<organism evidence="2 3">
    <name type="scientific">Phakopsora pachyrhizi</name>
    <name type="common">Asian soybean rust disease fungus</name>
    <dbReference type="NCBI Taxonomy" id="170000"/>
    <lineage>
        <taxon>Eukaryota</taxon>
        <taxon>Fungi</taxon>
        <taxon>Dikarya</taxon>
        <taxon>Basidiomycota</taxon>
        <taxon>Pucciniomycotina</taxon>
        <taxon>Pucciniomycetes</taxon>
        <taxon>Pucciniales</taxon>
        <taxon>Phakopsoraceae</taxon>
        <taxon>Phakopsora</taxon>
    </lineage>
</organism>
<evidence type="ECO:0000313" key="3">
    <source>
        <dbReference type="Proteomes" id="UP001153365"/>
    </source>
</evidence>